<dbReference type="InterPro" id="IPR050171">
    <property type="entry name" value="MFS_Transporters"/>
</dbReference>
<feature type="transmembrane region" description="Helical" evidence="9">
    <location>
        <begin position="350"/>
        <end position="368"/>
    </location>
</feature>
<keyword evidence="5 8" id="KW-0812">Transmembrane</keyword>
<feature type="transmembrane region" description="Helical" evidence="9">
    <location>
        <begin position="120"/>
        <end position="137"/>
    </location>
</feature>
<dbReference type="CDD" id="cd17346">
    <property type="entry name" value="MFS_DtpA_like"/>
    <property type="match status" value="1"/>
</dbReference>
<evidence type="ECO:0000256" key="2">
    <source>
        <dbReference type="ARBA" id="ARBA00005982"/>
    </source>
</evidence>
<dbReference type="PROSITE" id="PS01023">
    <property type="entry name" value="PTR2_2"/>
    <property type="match status" value="1"/>
</dbReference>
<evidence type="ECO:0000256" key="9">
    <source>
        <dbReference type="SAM" id="Phobius"/>
    </source>
</evidence>
<dbReference type="InterPro" id="IPR018456">
    <property type="entry name" value="PTR2_symporter_CS"/>
</dbReference>
<evidence type="ECO:0000313" key="12">
    <source>
        <dbReference type="EMBL" id="RZH99971.1"/>
    </source>
</evidence>
<feature type="domain" description="Major facilitator superfamily (MFS) profile" evidence="10">
    <location>
        <begin position="1"/>
        <end position="213"/>
    </location>
</feature>
<dbReference type="InterPro" id="IPR005279">
    <property type="entry name" value="Dipep/tripep_permease"/>
</dbReference>
<dbReference type="NCBIfam" id="TIGR00924">
    <property type="entry name" value="yjdL_sub1_fam"/>
    <property type="match status" value="1"/>
</dbReference>
<reference evidence="12 13" key="1">
    <citation type="submission" date="2018-11" db="EMBL/GenBank/DDBJ databases">
        <title>Genomic profiling of Staphylococcus species from a Poultry farm system in KwaZulu-Natal, South Africa.</title>
        <authorList>
            <person name="Amoako D.G."/>
            <person name="Somboro A.M."/>
            <person name="Abia A.L.K."/>
            <person name="Bester L.A."/>
            <person name="Essack S.Y."/>
        </authorList>
    </citation>
    <scope>NUCLEOTIDE SEQUENCE [LARGE SCALE GENOMIC DNA]</scope>
    <source>
        <strain evidence="12 13">SA11</strain>
    </source>
</reference>
<feature type="transmembrane region" description="Helical" evidence="9">
    <location>
        <begin position="476"/>
        <end position="498"/>
    </location>
</feature>
<dbReference type="PANTHER" id="PTHR23517">
    <property type="entry name" value="RESISTANCE PROTEIN MDTM, PUTATIVE-RELATED-RELATED"/>
    <property type="match status" value="1"/>
</dbReference>
<dbReference type="Pfam" id="PF00854">
    <property type="entry name" value="PTR2"/>
    <property type="match status" value="1"/>
</dbReference>
<dbReference type="Proteomes" id="UP000293854">
    <property type="component" value="Unassembled WGS sequence"/>
</dbReference>
<dbReference type="InterPro" id="IPR036259">
    <property type="entry name" value="MFS_trans_sf"/>
</dbReference>
<dbReference type="SUPFAM" id="SSF103473">
    <property type="entry name" value="MFS general substrate transporter"/>
    <property type="match status" value="1"/>
</dbReference>
<evidence type="ECO:0000256" key="4">
    <source>
        <dbReference type="ARBA" id="ARBA00022475"/>
    </source>
</evidence>
<evidence type="ECO:0000256" key="1">
    <source>
        <dbReference type="ARBA" id="ARBA00004651"/>
    </source>
</evidence>
<accession>A0A143PAK7</accession>
<protein>
    <submittedName>
        <fullName evidence="12">Peptide MFS transporter</fullName>
    </submittedName>
</protein>
<feature type="transmembrane region" description="Helical" evidence="9">
    <location>
        <begin position="97"/>
        <end position="114"/>
    </location>
</feature>
<comment type="similarity">
    <text evidence="2 8">Belongs to the major facilitator superfamily. Proton-dependent oligopeptide transporter (POT/PTR) (TC 2.A.17) family.</text>
</comment>
<reference evidence="11 14" key="2">
    <citation type="submission" date="2021-01" db="EMBL/GenBank/DDBJ databases">
        <title>FDA dAtabase for Regulatory Grade micrObial Sequences (FDA-ARGOS): Supporting development and validation of Infectious Disease Dx tests.</title>
        <authorList>
            <person name="Sproer C."/>
            <person name="Gronow S."/>
            <person name="Severitt S."/>
            <person name="Schroder I."/>
            <person name="Tallon L."/>
            <person name="Sadzewicz L."/>
            <person name="Zhao X."/>
            <person name="Boylan J."/>
            <person name="Ott S."/>
            <person name="Bowen H."/>
            <person name="Vavikolanu K."/>
            <person name="Mehta A."/>
            <person name="Aluvathingal J."/>
            <person name="Nadendla S."/>
            <person name="Lowell S."/>
            <person name="Myers T."/>
            <person name="Yan Y."/>
            <person name="Sichtig H."/>
        </authorList>
    </citation>
    <scope>NUCLEOTIDE SEQUENCE [LARGE SCALE GENOMIC DNA]</scope>
    <source>
        <strain evidence="11 14">FDAARGOS_1148</strain>
    </source>
</reference>
<feature type="transmembrane region" description="Helical" evidence="9">
    <location>
        <begin position="261"/>
        <end position="282"/>
    </location>
</feature>
<comment type="subcellular location">
    <subcellularLocation>
        <location evidence="1">Cell membrane</location>
        <topology evidence="1">Multi-pass membrane protein</topology>
    </subcellularLocation>
    <subcellularLocation>
        <location evidence="8">Membrane</location>
        <topology evidence="8">Multi-pass membrane protein</topology>
    </subcellularLocation>
</comment>
<keyword evidence="7 9" id="KW-0472">Membrane</keyword>
<dbReference type="PANTHER" id="PTHR23517:SF15">
    <property type="entry name" value="PROTON-DEPENDENT OLIGOPEPTIDE FAMILY TRANSPORT PROTEIN"/>
    <property type="match status" value="1"/>
</dbReference>
<organism evidence="12 13">
    <name type="scientific">Staphylococcus condimenti</name>
    <dbReference type="NCBI Taxonomy" id="70255"/>
    <lineage>
        <taxon>Bacteria</taxon>
        <taxon>Bacillati</taxon>
        <taxon>Bacillota</taxon>
        <taxon>Bacilli</taxon>
        <taxon>Bacillales</taxon>
        <taxon>Staphylococcaceae</taxon>
        <taxon>Staphylococcus</taxon>
    </lineage>
</organism>
<feature type="transmembrane region" description="Helical" evidence="9">
    <location>
        <begin position="294"/>
        <end position="311"/>
    </location>
</feature>
<gene>
    <name evidence="12" type="ORF">EIG99_12840</name>
    <name evidence="11" type="ORF">I6J05_12725</name>
</gene>
<keyword evidence="3 8" id="KW-0813">Transport</keyword>
<dbReference type="GO" id="GO:0015333">
    <property type="term" value="F:peptide:proton symporter activity"/>
    <property type="evidence" value="ECO:0007669"/>
    <property type="project" value="UniProtKB-ARBA"/>
</dbReference>
<dbReference type="InterPro" id="IPR000109">
    <property type="entry name" value="POT_fam"/>
</dbReference>
<evidence type="ECO:0000256" key="5">
    <source>
        <dbReference type="ARBA" id="ARBA00022692"/>
    </source>
</evidence>
<evidence type="ECO:0000259" key="10">
    <source>
        <dbReference type="PROSITE" id="PS50850"/>
    </source>
</evidence>
<dbReference type="InterPro" id="IPR020846">
    <property type="entry name" value="MFS_dom"/>
</dbReference>
<evidence type="ECO:0000256" key="3">
    <source>
        <dbReference type="ARBA" id="ARBA00022448"/>
    </source>
</evidence>
<dbReference type="Proteomes" id="UP000595942">
    <property type="component" value="Chromosome"/>
</dbReference>
<dbReference type="RefSeq" id="WP_047132712.1">
    <property type="nucleotide sequence ID" value="NZ_CP015114.1"/>
</dbReference>
<evidence type="ECO:0000313" key="13">
    <source>
        <dbReference type="Proteomes" id="UP000293854"/>
    </source>
</evidence>
<evidence type="ECO:0000256" key="7">
    <source>
        <dbReference type="ARBA" id="ARBA00023136"/>
    </source>
</evidence>
<keyword evidence="14" id="KW-1185">Reference proteome</keyword>
<feature type="transmembrane region" description="Helical" evidence="9">
    <location>
        <begin position="68"/>
        <end position="90"/>
    </location>
</feature>
<feature type="transmembrane region" description="Helical" evidence="9">
    <location>
        <begin position="39"/>
        <end position="56"/>
    </location>
</feature>
<feature type="transmembrane region" description="Helical" evidence="9">
    <location>
        <begin position="187"/>
        <end position="206"/>
    </location>
</feature>
<dbReference type="KEGG" id="scv:A4G25_05800"/>
<feature type="transmembrane region" description="Helical" evidence="9">
    <location>
        <begin position="437"/>
        <end position="456"/>
    </location>
</feature>
<feature type="transmembrane region" description="Helical" evidence="9">
    <location>
        <begin position="232"/>
        <end position="249"/>
    </location>
</feature>
<keyword evidence="6 9" id="KW-1133">Transmembrane helix</keyword>
<dbReference type="GO" id="GO:0071916">
    <property type="term" value="F:dipeptide transmembrane transporter activity"/>
    <property type="evidence" value="ECO:0007669"/>
    <property type="project" value="UniProtKB-ARBA"/>
</dbReference>
<dbReference type="GO" id="GO:0042937">
    <property type="term" value="F:tripeptide transmembrane transporter activity"/>
    <property type="evidence" value="ECO:0007669"/>
    <property type="project" value="UniProtKB-ARBA"/>
</dbReference>
<dbReference type="EMBL" id="RQTE01000369">
    <property type="protein sequence ID" value="RZH99971.1"/>
    <property type="molecule type" value="Genomic_DNA"/>
</dbReference>
<dbReference type="Gene3D" id="1.20.1250.20">
    <property type="entry name" value="MFS general substrate transporter like domains"/>
    <property type="match status" value="1"/>
</dbReference>
<dbReference type="FunFam" id="1.20.1250.20:FF:000017">
    <property type="entry name" value="Dipeptide and tripeptide permease A"/>
    <property type="match status" value="1"/>
</dbReference>
<dbReference type="EMBL" id="CP068073">
    <property type="protein sequence ID" value="QQS82720.1"/>
    <property type="molecule type" value="Genomic_DNA"/>
</dbReference>
<evidence type="ECO:0000313" key="14">
    <source>
        <dbReference type="Proteomes" id="UP000595942"/>
    </source>
</evidence>
<dbReference type="GO" id="GO:0005886">
    <property type="term" value="C:plasma membrane"/>
    <property type="evidence" value="ECO:0007669"/>
    <property type="project" value="UniProtKB-SubCell"/>
</dbReference>
<evidence type="ECO:0000256" key="6">
    <source>
        <dbReference type="ARBA" id="ARBA00022989"/>
    </source>
</evidence>
<keyword evidence="4" id="KW-1003">Cell membrane</keyword>
<evidence type="ECO:0000313" key="11">
    <source>
        <dbReference type="EMBL" id="QQS82720.1"/>
    </source>
</evidence>
<evidence type="ECO:0000256" key="8">
    <source>
        <dbReference type="RuleBase" id="RU003755"/>
    </source>
</evidence>
<name>A0A143PAK7_9STAP</name>
<dbReference type="PROSITE" id="PS50850">
    <property type="entry name" value="MFS"/>
    <property type="match status" value="1"/>
</dbReference>
<dbReference type="GeneID" id="93727372"/>
<sequence length="506" mass="55696">MNKKQYTREEVVNSIPRTGFFGHPKGLSTLFFTEFWERFSYYGMKAILVYYLYYSVAKGGFGLDESVAMQIVALYGTLIYMSGVIGGWIADRITGTQNAVFFGGIFIMFGHIILSLPGNLTAVMIALLLLIIGTGLLKPNISTTVGELYEKNDPRVDSAFTIFYMGINAGALLSPLITGYLQTRIGFHAGFATAAIGMFIGLVVYWTKRKKYLNLAGLTVHNPMSKSDVKKFSLITIIVVAAFVLYLVILKVFNALTIENFSLLVTILGIALPVYIVTRMLMSKEATPEEKSRVRSYIPLYITSVAFWMIQEQGSTILANFADKNTQLKMSELTGGAIHFDIPAAWFQSLNPIFIVALAPVFATLWVKLGKRNPSTVMKFAIGAIIAGLSYLIMMIPLAGGLHGELINPIWLVLSFLLITIGELCISPVGLATTTKLAPYAFTAQMMSLWMLSNATAQGLNAQLVVVYKSMNPSQYFMYSGLLTIIIGVLLIIVSPMVKRAMKGIH</sequence>
<feature type="transmembrane region" description="Helical" evidence="9">
    <location>
        <begin position="380"/>
        <end position="400"/>
    </location>
</feature>
<feature type="transmembrane region" description="Helical" evidence="9">
    <location>
        <begin position="406"/>
        <end position="425"/>
    </location>
</feature>
<proteinExistence type="inferred from homology"/>
<dbReference type="GO" id="GO:0035443">
    <property type="term" value="P:tripeptide transmembrane transport"/>
    <property type="evidence" value="ECO:0007669"/>
    <property type="project" value="UniProtKB-ARBA"/>
</dbReference>
<feature type="transmembrane region" description="Helical" evidence="9">
    <location>
        <begin position="158"/>
        <end position="181"/>
    </location>
</feature>
<dbReference type="AlphaFoldDB" id="A0A143PAK7"/>
<dbReference type="OrthoDB" id="9772725at2"/>